<feature type="domain" description="Tyr recombinase" evidence="6">
    <location>
        <begin position="122"/>
        <end position="311"/>
    </location>
</feature>
<keyword evidence="4" id="KW-0233">DNA recombination</keyword>
<evidence type="ECO:0000259" key="6">
    <source>
        <dbReference type="PROSITE" id="PS51898"/>
    </source>
</evidence>
<dbReference type="InterPro" id="IPR010998">
    <property type="entry name" value="Integrase_recombinase_N"/>
</dbReference>
<keyword evidence="3 5" id="KW-0238">DNA-binding</keyword>
<evidence type="ECO:0000313" key="9">
    <source>
        <dbReference type="Proteomes" id="UP000244677"/>
    </source>
</evidence>
<dbReference type="GO" id="GO:0006310">
    <property type="term" value="P:DNA recombination"/>
    <property type="evidence" value="ECO:0007669"/>
    <property type="project" value="UniProtKB-KW"/>
</dbReference>
<dbReference type="EMBL" id="CP020919">
    <property type="protein sequence ID" value="AWG24859.1"/>
    <property type="molecule type" value="Genomic_DNA"/>
</dbReference>
<dbReference type="InterPro" id="IPR004107">
    <property type="entry name" value="Integrase_SAM-like_N"/>
</dbReference>
<dbReference type="InterPro" id="IPR050090">
    <property type="entry name" value="Tyrosine_recombinase_XerCD"/>
</dbReference>
<comment type="similarity">
    <text evidence="1">Belongs to the 'phage' integrase family.</text>
</comment>
<feature type="domain" description="Core-binding (CB)" evidence="7">
    <location>
        <begin position="5"/>
        <end position="98"/>
    </location>
</feature>
<dbReference type="PANTHER" id="PTHR30349">
    <property type="entry name" value="PHAGE INTEGRASE-RELATED"/>
    <property type="match status" value="1"/>
</dbReference>
<dbReference type="AlphaFoldDB" id="A0A2S1LMC9"/>
<evidence type="ECO:0000256" key="3">
    <source>
        <dbReference type="ARBA" id="ARBA00023125"/>
    </source>
</evidence>
<gene>
    <name evidence="8" type="ORF">FK004_06255</name>
</gene>
<organism evidence="8 9">
    <name type="scientific">Flavobacterium kingsejongi</name>
    <dbReference type="NCBI Taxonomy" id="1678728"/>
    <lineage>
        <taxon>Bacteria</taxon>
        <taxon>Pseudomonadati</taxon>
        <taxon>Bacteroidota</taxon>
        <taxon>Flavobacteriia</taxon>
        <taxon>Flavobacteriales</taxon>
        <taxon>Flavobacteriaceae</taxon>
        <taxon>Flavobacterium</taxon>
    </lineage>
</organism>
<dbReference type="Proteomes" id="UP000244677">
    <property type="component" value="Chromosome"/>
</dbReference>
<dbReference type="InterPro" id="IPR011010">
    <property type="entry name" value="DNA_brk_join_enz"/>
</dbReference>
<evidence type="ECO:0000256" key="5">
    <source>
        <dbReference type="PROSITE-ProRule" id="PRU01248"/>
    </source>
</evidence>
<accession>A0A2S1LMC9</accession>
<dbReference type="PROSITE" id="PS51898">
    <property type="entry name" value="TYR_RECOMBINASE"/>
    <property type="match status" value="1"/>
</dbReference>
<dbReference type="InterPro" id="IPR002104">
    <property type="entry name" value="Integrase_catalytic"/>
</dbReference>
<dbReference type="InterPro" id="IPR044068">
    <property type="entry name" value="CB"/>
</dbReference>
<dbReference type="GO" id="GO:0003677">
    <property type="term" value="F:DNA binding"/>
    <property type="evidence" value="ECO:0007669"/>
    <property type="project" value="UniProtKB-UniRule"/>
</dbReference>
<dbReference type="GO" id="GO:0015074">
    <property type="term" value="P:DNA integration"/>
    <property type="evidence" value="ECO:0007669"/>
    <property type="project" value="UniProtKB-KW"/>
</dbReference>
<dbReference type="PROSITE" id="PS51900">
    <property type="entry name" value="CB"/>
    <property type="match status" value="1"/>
</dbReference>
<reference evidence="8 9" key="1">
    <citation type="submission" date="2017-04" db="EMBL/GenBank/DDBJ databases">
        <title>Complete genome sequence of Flavobacterium kingsejong AJ004.</title>
        <authorList>
            <person name="Lee P.C."/>
        </authorList>
    </citation>
    <scope>NUCLEOTIDE SEQUENCE [LARGE SCALE GENOMIC DNA]</scope>
    <source>
        <strain evidence="8 9">AJ004</strain>
    </source>
</reference>
<protein>
    <submittedName>
        <fullName evidence="8">Integrase</fullName>
    </submittedName>
</protein>
<dbReference type="SUPFAM" id="SSF56349">
    <property type="entry name" value="DNA breaking-rejoining enzymes"/>
    <property type="match status" value="1"/>
</dbReference>
<keyword evidence="2" id="KW-0229">DNA integration</keyword>
<keyword evidence="9" id="KW-1185">Reference proteome</keyword>
<sequence>MIIMTDFAKHLENFFIKYLIGECGSSRHTIRAYRDSFSLLLLFMKKTKGLNADRIELKNIDKGIILDFLLWLEKEYNNSLSTRNQRYAAIRSFCRYLQYVEPTRIGEWQSIRSIKLKKPLTKTISYLSIEAIKLLLEQIPTNTQSTKRDLALLALLYDSGARVQELIDLTPSCIRHEIPYTIRLTGKGKKQRIVPLQKEQVNLLKQYIEDHGLDNPEKEFGPLFLNRVGEKLTNPGITYILKKYANAAKNVNSKIIPNILSPHILRHSKAMHLLQSGINLVYIRDFLGHKSIQTTEIYARADSNQKREALESVYVNVIPEKNSERSWEKNKSLKDFLKSLGE</sequence>
<evidence type="ECO:0000313" key="8">
    <source>
        <dbReference type="EMBL" id="AWG24859.1"/>
    </source>
</evidence>
<dbReference type="OrthoDB" id="107900at2"/>
<evidence type="ECO:0000256" key="2">
    <source>
        <dbReference type="ARBA" id="ARBA00022908"/>
    </source>
</evidence>
<dbReference type="InterPro" id="IPR013762">
    <property type="entry name" value="Integrase-like_cat_sf"/>
</dbReference>
<dbReference type="PANTHER" id="PTHR30349:SF41">
    <property type="entry name" value="INTEGRASE_RECOMBINASE PROTEIN MJ0367-RELATED"/>
    <property type="match status" value="1"/>
</dbReference>
<dbReference type="Gene3D" id="1.10.150.130">
    <property type="match status" value="1"/>
</dbReference>
<evidence type="ECO:0000256" key="4">
    <source>
        <dbReference type="ARBA" id="ARBA00023172"/>
    </source>
</evidence>
<name>A0A2S1LMC9_9FLAO</name>
<evidence type="ECO:0000256" key="1">
    <source>
        <dbReference type="ARBA" id="ARBA00008857"/>
    </source>
</evidence>
<proteinExistence type="inferred from homology"/>
<evidence type="ECO:0000259" key="7">
    <source>
        <dbReference type="PROSITE" id="PS51900"/>
    </source>
</evidence>
<dbReference type="Pfam" id="PF02899">
    <property type="entry name" value="Phage_int_SAM_1"/>
    <property type="match status" value="1"/>
</dbReference>
<dbReference type="KEGG" id="fki:FK004_06255"/>
<dbReference type="Pfam" id="PF00589">
    <property type="entry name" value="Phage_integrase"/>
    <property type="match status" value="1"/>
</dbReference>
<dbReference type="Gene3D" id="1.10.443.10">
    <property type="entry name" value="Intergrase catalytic core"/>
    <property type="match status" value="1"/>
</dbReference>